<dbReference type="Proteomes" id="UP000319908">
    <property type="component" value="Unassembled WGS sequence"/>
</dbReference>
<dbReference type="Pfam" id="PF19656">
    <property type="entry name" value="DUF6159"/>
    <property type="match status" value="1"/>
</dbReference>
<dbReference type="AlphaFoldDB" id="A0A5C6C5K2"/>
<feature type="transmembrane region" description="Helical" evidence="1">
    <location>
        <begin position="128"/>
        <end position="148"/>
    </location>
</feature>
<name>A0A5C6C5K2_9BACT</name>
<dbReference type="InterPro" id="IPR046157">
    <property type="entry name" value="DUF6159"/>
</dbReference>
<evidence type="ECO:0008006" key="4">
    <source>
        <dbReference type="Google" id="ProtNLM"/>
    </source>
</evidence>
<proteinExistence type="predicted"/>
<evidence type="ECO:0000313" key="2">
    <source>
        <dbReference type="EMBL" id="TWU19395.1"/>
    </source>
</evidence>
<keyword evidence="1" id="KW-1133">Transmembrane helix</keyword>
<feature type="transmembrane region" description="Helical" evidence="1">
    <location>
        <begin position="160"/>
        <end position="183"/>
    </location>
</feature>
<accession>A0A5C6C5K2</accession>
<reference evidence="2 3" key="1">
    <citation type="journal article" date="2020" name="Antonie Van Leeuwenhoek">
        <title>Rhodopirellula heiligendammensis sp. nov., Rhodopirellula pilleata sp. nov., and Rhodopirellula solitaria sp. nov. isolated from natural or artificial marine surfaces in Northern Germany and California, USA, and emended description of the genus Rhodopirellula.</title>
        <authorList>
            <person name="Kallscheuer N."/>
            <person name="Wiegand S."/>
            <person name="Jogler M."/>
            <person name="Boedeker C."/>
            <person name="Peeters S.H."/>
            <person name="Rast P."/>
            <person name="Heuer A."/>
            <person name="Jetten M.S.M."/>
            <person name="Rohde M."/>
            <person name="Jogler C."/>
        </authorList>
    </citation>
    <scope>NUCLEOTIDE SEQUENCE [LARGE SCALE GENOMIC DNA]</scope>
    <source>
        <strain evidence="2 3">Poly21</strain>
    </source>
</reference>
<protein>
    <recommendedName>
        <fullName evidence="4">Glycerophosphoryl diester phosphodiesterase membrane domain-containing protein</fullName>
    </recommendedName>
</protein>
<feature type="transmembrane region" description="Helical" evidence="1">
    <location>
        <begin position="25"/>
        <end position="49"/>
    </location>
</feature>
<feature type="transmembrane region" description="Helical" evidence="1">
    <location>
        <begin position="204"/>
        <end position="231"/>
    </location>
</feature>
<organism evidence="2 3">
    <name type="scientific">Allorhodopirellula heiligendammensis</name>
    <dbReference type="NCBI Taxonomy" id="2714739"/>
    <lineage>
        <taxon>Bacteria</taxon>
        <taxon>Pseudomonadati</taxon>
        <taxon>Planctomycetota</taxon>
        <taxon>Planctomycetia</taxon>
        <taxon>Pirellulales</taxon>
        <taxon>Pirellulaceae</taxon>
        <taxon>Allorhodopirellula</taxon>
    </lineage>
</organism>
<evidence type="ECO:0000256" key="1">
    <source>
        <dbReference type="SAM" id="Phobius"/>
    </source>
</evidence>
<feature type="transmembrane region" description="Helical" evidence="1">
    <location>
        <begin position="79"/>
        <end position="107"/>
    </location>
</feature>
<dbReference type="EMBL" id="SJPU01000001">
    <property type="protein sequence ID" value="TWU19395.1"/>
    <property type="molecule type" value="Genomic_DNA"/>
</dbReference>
<dbReference type="RefSeq" id="WP_146406220.1">
    <property type="nucleotide sequence ID" value="NZ_SJPU01000001.1"/>
</dbReference>
<keyword evidence="3" id="KW-1185">Reference proteome</keyword>
<sequence>MFERFATGFHLARQSWDVLKTDKHLLVFPLLSGICCLFVLASFAVPLLLSGVLEQVTQAGVDVAESGDSGEVAPPSNPIYWAGLFAFYFSNYFVIVFFNSALIACAVKRFYGERPTISEGLSASMARLPQIAGWAFVSATVGIALRLIESRSERVGQFVVGLLGMGWSAVTFFVVPVLVIERLGPIDAVKRSTQILKSSWGEALAGNSSIGFFSFLAMLPCIGLVVAGAVAAGNQMIVIGITLVAIGSAGLLIVSLVSSALSAIIQAAVYMYGASGQAPAAFDSSTLRAAFRRA</sequence>
<keyword evidence="1" id="KW-0812">Transmembrane</keyword>
<dbReference type="OrthoDB" id="5637493at2"/>
<gene>
    <name evidence="2" type="ORF">Poly21_15680</name>
</gene>
<keyword evidence="1" id="KW-0472">Membrane</keyword>
<comment type="caution">
    <text evidence="2">The sequence shown here is derived from an EMBL/GenBank/DDBJ whole genome shotgun (WGS) entry which is preliminary data.</text>
</comment>
<evidence type="ECO:0000313" key="3">
    <source>
        <dbReference type="Proteomes" id="UP000319908"/>
    </source>
</evidence>
<feature type="transmembrane region" description="Helical" evidence="1">
    <location>
        <begin position="237"/>
        <end position="265"/>
    </location>
</feature>